<dbReference type="EMBL" id="BK015511">
    <property type="protein sequence ID" value="DAE10473.1"/>
    <property type="molecule type" value="Genomic_DNA"/>
</dbReference>
<evidence type="ECO:0000313" key="1">
    <source>
        <dbReference type="EMBL" id="DAE10473.1"/>
    </source>
</evidence>
<organism evidence="1">
    <name type="scientific">Caudovirales sp. ctcLF7</name>
    <dbReference type="NCBI Taxonomy" id="2825768"/>
    <lineage>
        <taxon>Viruses</taxon>
        <taxon>Duplodnaviria</taxon>
        <taxon>Heunggongvirae</taxon>
        <taxon>Uroviricota</taxon>
        <taxon>Caudoviricetes</taxon>
    </lineage>
</organism>
<protein>
    <submittedName>
        <fullName evidence="1">Uncharacterized protein</fullName>
    </submittedName>
</protein>
<reference evidence="1" key="1">
    <citation type="journal article" date="2021" name="Proc. Natl. Acad. Sci. U.S.A.">
        <title>A Catalog of Tens of Thousands of Viruses from Human Metagenomes Reveals Hidden Associations with Chronic Diseases.</title>
        <authorList>
            <person name="Tisza M.J."/>
            <person name="Buck C.B."/>
        </authorList>
    </citation>
    <scope>NUCLEOTIDE SEQUENCE</scope>
    <source>
        <strain evidence="1">CtcLF7</strain>
    </source>
</reference>
<proteinExistence type="predicted"/>
<name>A0A8S5PV80_9CAUD</name>
<accession>A0A8S5PV80</accession>
<sequence>MLVTLVAGRQCPPSFELLVRRPRRNALLRGLSVLGARPRQFQLLWAGFSHFFCILPHFLSQYSQCSQYSQTR</sequence>